<dbReference type="Proteomes" id="UP000799640">
    <property type="component" value="Unassembled WGS sequence"/>
</dbReference>
<feature type="domain" description="Dienelactone hydrolase" evidence="1">
    <location>
        <begin position="35"/>
        <end position="250"/>
    </location>
</feature>
<dbReference type="InterPro" id="IPR029058">
    <property type="entry name" value="AB_hydrolase_fold"/>
</dbReference>
<dbReference type="OrthoDB" id="2147163at2759"/>
<keyword evidence="3" id="KW-1185">Reference proteome</keyword>
<dbReference type="SUPFAM" id="SSF53474">
    <property type="entry name" value="alpha/beta-Hydrolases"/>
    <property type="match status" value="1"/>
</dbReference>
<dbReference type="PANTHER" id="PTHR47668">
    <property type="entry name" value="DIENELACTONE HYDROLASE FAMILY PROTEIN (AFU_ORTHOLOGUE AFUA_6G01940)"/>
    <property type="match status" value="1"/>
</dbReference>
<dbReference type="Gene3D" id="3.40.50.1820">
    <property type="entry name" value="alpha/beta hydrolase"/>
    <property type="match status" value="1"/>
</dbReference>
<organism evidence="2 3">
    <name type="scientific">Trichodelitschia bisporula</name>
    <dbReference type="NCBI Taxonomy" id="703511"/>
    <lineage>
        <taxon>Eukaryota</taxon>
        <taxon>Fungi</taxon>
        <taxon>Dikarya</taxon>
        <taxon>Ascomycota</taxon>
        <taxon>Pezizomycotina</taxon>
        <taxon>Dothideomycetes</taxon>
        <taxon>Dothideomycetes incertae sedis</taxon>
        <taxon>Phaeotrichales</taxon>
        <taxon>Phaeotrichaceae</taxon>
        <taxon>Trichodelitschia</taxon>
    </lineage>
</organism>
<accession>A0A6G1I8J4</accession>
<reference evidence="2" key="1">
    <citation type="journal article" date="2020" name="Stud. Mycol.">
        <title>101 Dothideomycetes genomes: a test case for predicting lifestyles and emergence of pathogens.</title>
        <authorList>
            <person name="Haridas S."/>
            <person name="Albert R."/>
            <person name="Binder M."/>
            <person name="Bloem J."/>
            <person name="Labutti K."/>
            <person name="Salamov A."/>
            <person name="Andreopoulos B."/>
            <person name="Baker S."/>
            <person name="Barry K."/>
            <person name="Bills G."/>
            <person name="Bluhm B."/>
            <person name="Cannon C."/>
            <person name="Castanera R."/>
            <person name="Culley D."/>
            <person name="Daum C."/>
            <person name="Ezra D."/>
            <person name="Gonzalez J."/>
            <person name="Henrissat B."/>
            <person name="Kuo A."/>
            <person name="Liang C."/>
            <person name="Lipzen A."/>
            <person name="Lutzoni F."/>
            <person name="Magnuson J."/>
            <person name="Mondo S."/>
            <person name="Nolan M."/>
            <person name="Ohm R."/>
            <person name="Pangilinan J."/>
            <person name="Park H.-J."/>
            <person name="Ramirez L."/>
            <person name="Alfaro M."/>
            <person name="Sun H."/>
            <person name="Tritt A."/>
            <person name="Yoshinaga Y."/>
            <person name="Zwiers L.-H."/>
            <person name="Turgeon B."/>
            <person name="Goodwin S."/>
            <person name="Spatafora J."/>
            <person name="Crous P."/>
            <person name="Grigoriev I."/>
        </authorList>
    </citation>
    <scope>NUCLEOTIDE SEQUENCE</scope>
    <source>
        <strain evidence="2">CBS 262.69</strain>
    </source>
</reference>
<proteinExistence type="predicted"/>
<dbReference type="EMBL" id="ML996688">
    <property type="protein sequence ID" value="KAF2404357.1"/>
    <property type="molecule type" value="Genomic_DNA"/>
</dbReference>
<gene>
    <name evidence="2" type="ORF">EJ06DRAFT_518779</name>
</gene>
<sequence>MTSHPLHSAACCSVPAVVTKGYEPKGTYTTVDGLKTYVTGPASAKHAILVVYDVFGYFPQTLQGADILAHGDAERPYRVYIPDFFDGPAADITWYPPDTKEKGEKLGNFFNTTAAPPRTVPRVPKVVEELSKANPDIQSWGVVGYCWGGKIVNLTSQSGTPFKAAAICHPAMVDPADAPKVTIPIAVLPSMDEDKKTIGEYEAALKVKHIVKWFPDQIHGWMAARSNLEDPKVEAEYKRGYKILLDFFHENL</sequence>
<dbReference type="GO" id="GO:0016787">
    <property type="term" value="F:hydrolase activity"/>
    <property type="evidence" value="ECO:0007669"/>
    <property type="project" value="InterPro"/>
</dbReference>
<dbReference type="AlphaFoldDB" id="A0A6G1I8J4"/>
<dbReference type="InterPro" id="IPR002925">
    <property type="entry name" value="Dienelactn_hydro"/>
</dbReference>
<evidence type="ECO:0000259" key="1">
    <source>
        <dbReference type="Pfam" id="PF01738"/>
    </source>
</evidence>
<protein>
    <submittedName>
        <fullName evidence="2">Carboxymethylenebutenolidase</fullName>
    </submittedName>
</protein>
<dbReference type="PANTHER" id="PTHR47668:SF1">
    <property type="entry name" value="DIENELACTONE HYDROLASE DOMAIN-CONTAINING PROTEIN-RELATED"/>
    <property type="match status" value="1"/>
</dbReference>
<name>A0A6G1I8J4_9PEZI</name>
<evidence type="ECO:0000313" key="3">
    <source>
        <dbReference type="Proteomes" id="UP000799640"/>
    </source>
</evidence>
<evidence type="ECO:0000313" key="2">
    <source>
        <dbReference type="EMBL" id="KAF2404357.1"/>
    </source>
</evidence>
<dbReference type="Pfam" id="PF01738">
    <property type="entry name" value="DLH"/>
    <property type="match status" value="1"/>
</dbReference>